<evidence type="ECO:0000259" key="2">
    <source>
        <dbReference type="Pfam" id="PF00271"/>
    </source>
</evidence>
<keyword evidence="3" id="KW-0347">Helicase</keyword>
<dbReference type="Gene3D" id="3.40.50.300">
    <property type="entry name" value="P-loop containing nucleotide triphosphate hydrolases"/>
    <property type="match status" value="1"/>
</dbReference>
<dbReference type="SUPFAM" id="SSF52540">
    <property type="entry name" value="P-loop containing nucleoside triphosphate hydrolases"/>
    <property type="match status" value="1"/>
</dbReference>
<evidence type="ECO:0000313" key="4">
    <source>
        <dbReference type="Proteomes" id="UP000190312"/>
    </source>
</evidence>
<accession>A0A1S9DYP7</accession>
<evidence type="ECO:0000313" key="3">
    <source>
        <dbReference type="EMBL" id="OOO14177.1"/>
    </source>
</evidence>
<dbReference type="GO" id="GO:0016787">
    <property type="term" value="F:hydrolase activity"/>
    <property type="evidence" value="ECO:0007669"/>
    <property type="project" value="UniProtKB-KW"/>
</dbReference>
<gene>
    <name evidence="3" type="ORF">OAory_01027720</name>
</gene>
<reference evidence="3 4" key="1">
    <citation type="submission" date="2016-10" db="EMBL/GenBank/DDBJ databases">
        <title>Genome sequencing of Aspergillus oryzae BCC7051.</title>
        <authorList>
            <person name="Thammarongtham C."/>
            <person name="Vorapreeda T."/>
            <person name="Nookaew I."/>
            <person name="Srisuk T."/>
            <person name="Land M."/>
            <person name="Jeennor S."/>
            <person name="Laoteng K."/>
        </authorList>
    </citation>
    <scope>NUCLEOTIDE SEQUENCE [LARGE SCALE GENOMIC DNA]</scope>
    <source>
        <strain evidence="3 4">BCC7051</strain>
    </source>
</reference>
<keyword evidence="1" id="KW-0378">Hydrolase</keyword>
<dbReference type="EMBL" id="MKZY01000001">
    <property type="protein sequence ID" value="OOO14177.1"/>
    <property type="molecule type" value="Genomic_DNA"/>
</dbReference>
<dbReference type="GO" id="GO:0004386">
    <property type="term" value="F:helicase activity"/>
    <property type="evidence" value="ECO:0007669"/>
    <property type="project" value="UniProtKB-KW"/>
</dbReference>
<dbReference type="PANTHER" id="PTHR10799">
    <property type="entry name" value="SNF2/RAD54 HELICASE FAMILY"/>
    <property type="match status" value="1"/>
</dbReference>
<sequence length="182" mass="20823">MRRGSIPQILKQFNQASKQLERVFFPNAGWPYVSDIISHYIVGYLFGFKNDFLDFCVLCLCMFARHRNESEAVREEFTNGTSSAPLLVTAGCGGTGINLQSGSVIIQMEVWWNMNHERQAYARCLRQGQDKMVKVYKLFAENSNIDIMISKCQVRKDKLNSQVMKPLVRKDDDPLIIPALHS</sequence>
<dbReference type="Proteomes" id="UP000190312">
    <property type="component" value="Unassembled WGS sequence"/>
</dbReference>
<protein>
    <submittedName>
        <fullName evidence="3">Helicase domain-containing protein</fullName>
    </submittedName>
</protein>
<keyword evidence="3" id="KW-0547">Nucleotide-binding</keyword>
<dbReference type="CDD" id="cd18793">
    <property type="entry name" value="SF2_C_SNF"/>
    <property type="match status" value="1"/>
</dbReference>
<proteinExistence type="predicted"/>
<dbReference type="InterPro" id="IPR001650">
    <property type="entry name" value="Helicase_C-like"/>
</dbReference>
<dbReference type="Pfam" id="PF00271">
    <property type="entry name" value="Helicase_C"/>
    <property type="match status" value="1"/>
</dbReference>
<dbReference type="InterPro" id="IPR027417">
    <property type="entry name" value="P-loop_NTPase"/>
</dbReference>
<feature type="domain" description="Helicase C-terminal" evidence="2">
    <location>
        <begin position="66"/>
        <end position="128"/>
    </location>
</feature>
<organism evidence="3 4">
    <name type="scientific">Aspergillus oryzae</name>
    <name type="common">Yellow koji mold</name>
    <dbReference type="NCBI Taxonomy" id="5062"/>
    <lineage>
        <taxon>Eukaryota</taxon>
        <taxon>Fungi</taxon>
        <taxon>Dikarya</taxon>
        <taxon>Ascomycota</taxon>
        <taxon>Pezizomycotina</taxon>
        <taxon>Eurotiomycetes</taxon>
        <taxon>Eurotiomycetidae</taxon>
        <taxon>Eurotiales</taxon>
        <taxon>Aspergillaceae</taxon>
        <taxon>Aspergillus</taxon>
        <taxon>Aspergillus subgen. Circumdati</taxon>
    </lineage>
</organism>
<comment type="caution">
    <text evidence="3">The sequence shown here is derived from an EMBL/GenBank/DDBJ whole genome shotgun (WGS) entry which is preliminary data.</text>
</comment>
<name>A0A1S9DYP7_ASPOZ</name>
<dbReference type="InterPro" id="IPR049730">
    <property type="entry name" value="SNF2/RAD54-like_C"/>
</dbReference>
<dbReference type="AlphaFoldDB" id="A0A1S9DYP7"/>
<evidence type="ECO:0000256" key="1">
    <source>
        <dbReference type="ARBA" id="ARBA00022801"/>
    </source>
</evidence>
<keyword evidence="3" id="KW-0067">ATP-binding</keyword>